<dbReference type="InterPro" id="IPR000566">
    <property type="entry name" value="Lipocln_cytosolic_FA-bd_dom"/>
</dbReference>
<dbReference type="PRINTS" id="PR00179">
    <property type="entry name" value="LIPOCALIN"/>
</dbReference>
<sequence length="215" mass="23447">MLSRAALLLLALLLAAPPGLGQGPRRRPAVVCPSVPAGPMQLAGRWFLVGMASRCSFLAEHSHRLEATAVTVTTGDGQSLDISTFRKLDGICWEIRQRYLPAQAHGHFLLKGRGHGSKVDMVVGETDHSSYAILYYQKGRNISVKLYGRSSQVSDAVIDKFEQRLRAVGLSEDVTYYFPTYGGWHIVPWDLGAPTSRDQHQGLGSVGRRGSSTSV</sequence>
<dbReference type="GO" id="GO:0001848">
    <property type="term" value="F:complement binding"/>
    <property type="evidence" value="ECO:0007669"/>
    <property type="project" value="TreeGrafter"/>
</dbReference>
<name>A0A8V5GFP2_MELUD</name>
<dbReference type="PANTHER" id="PTHR47304:SF1">
    <property type="entry name" value="COMPLEMENT COMPONENT C8 GAMMA CHAIN"/>
    <property type="match status" value="1"/>
</dbReference>
<dbReference type="InterPro" id="IPR043245">
    <property type="entry name" value="C8G"/>
</dbReference>
<dbReference type="GO" id="GO:0070062">
    <property type="term" value="C:extracellular exosome"/>
    <property type="evidence" value="ECO:0007669"/>
    <property type="project" value="TreeGrafter"/>
</dbReference>
<reference evidence="1" key="1">
    <citation type="submission" date="2020-03" db="EMBL/GenBank/DDBJ databases">
        <title>Melopsittacus undulatus (budgerigar) genome, bMelUnd1, maternal haplotype with Z.</title>
        <authorList>
            <person name="Gedman G."/>
            <person name="Mountcastle J."/>
            <person name="Haase B."/>
            <person name="Formenti G."/>
            <person name="Wright T."/>
            <person name="Apodaca J."/>
            <person name="Pelan S."/>
            <person name="Chow W."/>
            <person name="Rhie A."/>
            <person name="Howe K."/>
            <person name="Fedrigo O."/>
            <person name="Jarvis E.D."/>
        </authorList>
    </citation>
    <scope>NUCLEOTIDE SEQUENCE [LARGE SCALE GENOMIC DNA]</scope>
</reference>
<dbReference type="GO" id="GO:0006956">
    <property type="term" value="P:complement activation"/>
    <property type="evidence" value="ECO:0007669"/>
    <property type="project" value="InterPro"/>
</dbReference>
<evidence type="ECO:0000313" key="2">
    <source>
        <dbReference type="Proteomes" id="UP000694405"/>
    </source>
</evidence>
<proteinExistence type="predicted"/>
<keyword evidence="2" id="KW-1185">Reference proteome</keyword>
<reference evidence="1" key="2">
    <citation type="submission" date="2025-08" db="UniProtKB">
        <authorList>
            <consortium name="Ensembl"/>
        </authorList>
    </citation>
    <scope>IDENTIFICATION</scope>
</reference>
<dbReference type="Gene3D" id="2.40.128.20">
    <property type="match status" value="1"/>
</dbReference>
<dbReference type="Pfam" id="PF00061">
    <property type="entry name" value="Lipocalin"/>
    <property type="match status" value="1"/>
</dbReference>
<protein>
    <submittedName>
        <fullName evidence="1">Uncharacterized protein</fullName>
    </submittedName>
</protein>
<dbReference type="Ensembl" id="ENSMUNT00000033761.1">
    <property type="protein sequence ID" value="ENSMUNP00000028597.1"/>
    <property type="gene ID" value="ENSMUNG00000018282.1"/>
</dbReference>
<dbReference type="SUPFAM" id="SSF50814">
    <property type="entry name" value="Lipocalins"/>
    <property type="match status" value="1"/>
</dbReference>
<accession>A0A8V5GFP2</accession>
<dbReference type="Proteomes" id="UP000694405">
    <property type="component" value="Chromosome 11"/>
</dbReference>
<dbReference type="GO" id="GO:0072562">
    <property type="term" value="C:blood microparticle"/>
    <property type="evidence" value="ECO:0007669"/>
    <property type="project" value="TreeGrafter"/>
</dbReference>
<dbReference type="InterPro" id="IPR012674">
    <property type="entry name" value="Calycin"/>
</dbReference>
<dbReference type="AlphaFoldDB" id="A0A8V5GFP2"/>
<organism evidence="1 2">
    <name type="scientific">Melopsittacus undulatus</name>
    <name type="common">Budgerigar</name>
    <name type="synonym">Psittacus undulatus</name>
    <dbReference type="NCBI Taxonomy" id="13146"/>
    <lineage>
        <taxon>Eukaryota</taxon>
        <taxon>Metazoa</taxon>
        <taxon>Chordata</taxon>
        <taxon>Craniata</taxon>
        <taxon>Vertebrata</taxon>
        <taxon>Euteleostomi</taxon>
        <taxon>Archelosauria</taxon>
        <taxon>Archosauria</taxon>
        <taxon>Dinosauria</taxon>
        <taxon>Saurischia</taxon>
        <taxon>Theropoda</taxon>
        <taxon>Coelurosauria</taxon>
        <taxon>Aves</taxon>
        <taxon>Neognathae</taxon>
        <taxon>Neoaves</taxon>
        <taxon>Telluraves</taxon>
        <taxon>Australaves</taxon>
        <taxon>Psittaciformes</taxon>
        <taxon>Psittaculidae</taxon>
        <taxon>Melopsittacus</taxon>
    </lineage>
</organism>
<evidence type="ECO:0000313" key="1">
    <source>
        <dbReference type="Ensembl" id="ENSMUNP00000028597.1"/>
    </source>
</evidence>
<dbReference type="GO" id="GO:0005579">
    <property type="term" value="C:membrane attack complex"/>
    <property type="evidence" value="ECO:0007669"/>
    <property type="project" value="InterPro"/>
</dbReference>
<dbReference type="PANTHER" id="PTHR47304">
    <property type="entry name" value="COMPLEMENT COMPONENT C8 GAMMA CHAIN"/>
    <property type="match status" value="1"/>
</dbReference>
<reference evidence="1" key="3">
    <citation type="submission" date="2025-09" db="UniProtKB">
        <authorList>
            <consortium name="Ensembl"/>
        </authorList>
    </citation>
    <scope>IDENTIFICATION</scope>
</reference>